<feature type="transmembrane region" description="Helical" evidence="1">
    <location>
        <begin position="52"/>
        <end position="71"/>
    </location>
</feature>
<dbReference type="AlphaFoldDB" id="A0A2G1VAA1"/>
<reference evidence="2 3" key="1">
    <citation type="submission" date="2017-09" db="EMBL/GenBank/DDBJ databases">
        <title>The draft genome sequences of Marinobacter guineae M3B.</title>
        <authorList>
            <person name="Cao J."/>
        </authorList>
    </citation>
    <scope>NUCLEOTIDE SEQUENCE [LARGE SCALE GENOMIC DNA]</scope>
    <source>
        <strain evidence="2 3">M3B</strain>
    </source>
</reference>
<dbReference type="Proteomes" id="UP000229044">
    <property type="component" value="Unassembled WGS sequence"/>
</dbReference>
<feature type="transmembrane region" description="Helical" evidence="1">
    <location>
        <begin position="15"/>
        <end position="36"/>
    </location>
</feature>
<dbReference type="EMBL" id="NTFI01000012">
    <property type="protein sequence ID" value="PHQ23683.1"/>
    <property type="molecule type" value="Genomic_DNA"/>
</dbReference>
<accession>A0A2G1VAA1</accession>
<evidence type="ECO:0000313" key="2">
    <source>
        <dbReference type="EMBL" id="PHQ23683.1"/>
    </source>
</evidence>
<evidence type="ECO:0000256" key="1">
    <source>
        <dbReference type="SAM" id="Phobius"/>
    </source>
</evidence>
<evidence type="ECO:0000313" key="3">
    <source>
        <dbReference type="Proteomes" id="UP000229044"/>
    </source>
</evidence>
<keyword evidence="1" id="KW-0812">Transmembrane</keyword>
<name>A0A2G1VAA1_9GAMM</name>
<keyword evidence="1" id="KW-0472">Membrane</keyword>
<keyword evidence="1" id="KW-1133">Transmembrane helix</keyword>
<dbReference type="OrthoDB" id="6120380at2"/>
<keyword evidence="3" id="KW-1185">Reference proteome</keyword>
<proteinExistence type="predicted"/>
<gene>
    <name evidence="2" type="ORF">CLH62_19630</name>
</gene>
<protein>
    <submittedName>
        <fullName evidence="2">Uncharacterized protein</fullName>
    </submittedName>
</protein>
<organism evidence="2 3">
    <name type="scientific">Marinobacter guineae</name>
    <dbReference type="NCBI Taxonomy" id="432303"/>
    <lineage>
        <taxon>Bacteria</taxon>
        <taxon>Pseudomonadati</taxon>
        <taxon>Pseudomonadota</taxon>
        <taxon>Gammaproteobacteria</taxon>
        <taxon>Pseudomonadales</taxon>
        <taxon>Marinobacteraceae</taxon>
        <taxon>Marinobacter</taxon>
    </lineage>
</organism>
<comment type="caution">
    <text evidence="2">The sequence shown here is derived from an EMBL/GenBank/DDBJ whole genome shotgun (WGS) entry which is preliminary data.</text>
</comment>
<sequence length="91" mass="10383">MARNSGQGGPIESRLISLFASLFFSIPTAVFVWLWVNLELAVYWNGFLSSRYLISCILVFAVLALLLPRLFPSILGGVWRGIAKVWHWWGW</sequence>